<dbReference type="InterPro" id="IPR016024">
    <property type="entry name" value="ARM-type_fold"/>
</dbReference>
<dbReference type="Proteomes" id="UP000078046">
    <property type="component" value="Unassembled WGS sequence"/>
</dbReference>
<dbReference type="GO" id="GO:0031267">
    <property type="term" value="F:small GTPase binding"/>
    <property type="evidence" value="ECO:0007669"/>
    <property type="project" value="InterPro"/>
</dbReference>
<dbReference type="PROSITE" id="PS50166">
    <property type="entry name" value="IMPORTIN_B_NT"/>
    <property type="match status" value="1"/>
</dbReference>
<dbReference type="Pfam" id="PF25574">
    <property type="entry name" value="TPR_IMB1"/>
    <property type="match status" value="1"/>
</dbReference>
<dbReference type="Pfam" id="PF13513">
    <property type="entry name" value="HEAT_EZ"/>
    <property type="match status" value="1"/>
</dbReference>
<dbReference type="SMART" id="SM00913">
    <property type="entry name" value="IBN_N"/>
    <property type="match status" value="1"/>
</dbReference>
<evidence type="ECO:0000256" key="4">
    <source>
        <dbReference type="ARBA" id="ARBA00022737"/>
    </source>
</evidence>
<keyword evidence="4" id="KW-0677">Repeat</keyword>
<dbReference type="InterPro" id="IPR011989">
    <property type="entry name" value="ARM-like"/>
</dbReference>
<keyword evidence="5" id="KW-0653">Protein transport</keyword>
<gene>
    <name evidence="7" type="ORF">A3Q56_04375</name>
</gene>
<organism evidence="7 8">
    <name type="scientific">Intoshia linei</name>
    <dbReference type="NCBI Taxonomy" id="1819745"/>
    <lineage>
        <taxon>Eukaryota</taxon>
        <taxon>Metazoa</taxon>
        <taxon>Spiralia</taxon>
        <taxon>Lophotrochozoa</taxon>
        <taxon>Mesozoa</taxon>
        <taxon>Orthonectida</taxon>
        <taxon>Rhopaluridae</taxon>
        <taxon>Intoshia</taxon>
    </lineage>
</organism>
<keyword evidence="8" id="KW-1185">Reference proteome</keyword>
<dbReference type="InterPro" id="IPR040122">
    <property type="entry name" value="Importin_beta"/>
</dbReference>
<dbReference type="InterPro" id="IPR001494">
    <property type="entry name" value="Importin-beta_N"/>
</dbReference>
<evidence type="ECO:0000313" key="8">
    <source>
        <dbReference type="Proteomes" id="UP000078046"/>
    </source>
</evidence>
<dbReference type="EMBL" id="LWCA01000556">
    <property type="protein sequence ID" value="OAF67869.1"/>
    <property type="molecule type" value="Genomic_DNA"/>
</dbReference>
<dbReference type="GO" id="GO:0005737">
    <property type="term" value="C:cytoplasm"/>
    <property type="evidence" value="ECO:0007669"/>
    <property type="project" value="UniProtKB-SubCell"/>
</dbReference>
<evidence type="ECO:0000256" key="3">
    <source>
        <dbReference type="ARBA" id="ARBA00022490"/>
    </source>
</evidence>
<feature type="domain" description="Importin N-terminal" evidence="6">
    <location>
        <begin position="21"/>
        <end position="101"/>
    </location>
</feature>
<sequence>MDLHNILEKTVATDKNDRESAQSALEQLACENLPTFFLECAKALRNVDYKHVVRSAAALQIKNSIYSKDEIVYKEYSNRWLDIPSEHRNIIKNEIVETLGTETWRPSSAAQVISVIAAVEFRKIQWYDLVDILFKKISFSSLHPSSTSDILEQAILDTIGYMCQDIQPTMIACYVQTILMCIDVGMKKMHSSTPVHLSAINCFLNVLEATAENFADENQRNHMMDWLFQSVNSPEVKVVVTALQCLVKICSLYYQYIGCYMASALFEITVTAIENTNDDISLQGIEFWSNICDVEADIVSDNQHFCLKSLDSLVPILIKKLIKKKDESDMDDDEWNPCKSAGVCIMLLTSAVGPPMVEKLFPFIRDNLLSDQWNLKDAAIYSLGSILEPSTLSVIKPIAEHALVPLTNNLSDPNKSVRDSCAWVIGRIFEILPSICMYPDVIKNVLSALVERLSDENASVANNACWAILSIAVASDNESKNMINDGSNATYPLSPFFNLTIEQLLNCIDRKDAITSHLQSSACECISGLIKSAAEDCYDAVTTTMVRIMNRLNQIMEAHQTGKISVETVSDMQTHLLSILQSGVTKIKKEQIQSACSQMMELVFRMFALQPITSNPSHEDAIILVDAILATLKEEFYPYMKQIHVHIMQSLNNPKEEYICITTVTLICGIVQYLKSKSLEFTDDYIRYMILILETDTLPKSLKPGILSCIGDIALCLNDDFTKYLNYVLPVLCKLCSYEPNHSSIVDIKSDHNYRDNTELVMKLTKRKEMREYLIKNETYPKFAIESVLRGADGAI</sequence>
<evidence type="ECO:0000313" key="7">
    <source>
        <dbReference type="EMBL" id="OAF67869.1"/>
    </source>
</evidence>
<dbReference type="InterPro" id="IPR058584">
    <property type="entry name" value="IMB1_TNPO1-like_TPR"/>
</dbReference>
<keyword evidence="2" id="KW-0813">Transport</keyword>
<evidence type="ECO:0000259" key="6">
    <source>
        <dbReference type="PROSITE" id="PS50166"/>
    </source>
</evidence>
<keyword evidence="3" id="KW-0963">Cytoplasm</keyword>
<dbReference type="PANTHER" id="PTHR10527">
    <property type="entry name" value="IMPORTIN BETA"/>
    <property type="match status" value="1"/>
</dbReference>
<dbReference type="Gene3D" id="1.25.10.10">
    <property type="entry name" value="Leucine-rich Repeat Variant"/>
    <property type="match status" value="1"/>
</dbReference>
<accession>A0A177B0S0</accession>
<dbReference type="AlphaFoldDB" id="A0A177B0S0"/>
<dbReference type="SUPFAM" id="SSF48371">
    <property type="entry name" value="ARM repeat"/>
    <property type="match status" value="1"/>
</dbReference>
<evidence type="ECO:0000256" key="1">
    <source>
        <dbReference type="ARBA" id="ARBA00004496"/>
    </source>
</evidence>
<comment type="subcellular location">
    <subcellularLocation>
        <location evidence="1">Cytoplasm</location>
    </subcellularLocation>
</comment>
<name>A0A177B0S0_9BILA</name>
<evidence type="ECO:0000256" key="5">
    <source>
        <dbReference type="ARBA" id="ARBA00022927"/>
    </source>
</evidence>
<dbReference type="OrthoDB" id="10263328at2759"/>
<comment type="caution">
    <text evidence="7">The sequence shown here is derived from an EMBL/GenBank/DDBJ whole genome shotgun (WGS) entry which is preliminary data.</text>
</comment>
<protein>
    <submittedName>
        <fullName evidence="7">Importin subunit beta-1</fullName>
    </submittedName>
</protein>
<evidence type="ECO:0000256" key="2">
    <source>
        <dbReference type="ARBA" id="ARBA00022448"/>
    </source>
</evidence>
<dbReference type="GO" id="GO:0006606">
    <property type="term" value="P:protein import into nucleus"/>
    <property type="evidence" value="ECO:0007669"/>
    <property type="project" value="InterPro"/>
</dbReference>
<proteinExistence type="predicted"/>
<dbReference type="Pfam" id="PF03810">
    <property type="entry name" value="IBN_N"/>
    <property type="match status" value="1"/>
</dbReference>
<reference evidence="7 8" key="1">
    <citation type="submission" date="2016-04" db="EMBL/GenBank/DDBJ databases">
        <title>The genome of Intoshia linei affirms orthonectids as highly simplified spiralians.</title>
        <authorList>
            <person name="Mikhailov K.V."/>
            <person name="Slusarev G.S."/>
            <person name="Nikitin M.A."/>
            <person name="Logacheva M.D."/>
            <person name="Penin A."/>
            <person name="Aleoshin V."/>
            <person name="Panchin Y.V."/>
        </authorList>
    </citation>
    <scope>NUCLEOTIDE SEQUENCE [LARGE SCALE GENOMIC DNA]</scope>
    <source>
        <strain evidence="7">Intl2013</strain>
        <tissue evidence="7">Whole animal</tissue>
    </source>
</reference>